<protein>
    <submittedName>
        <fullName evidence="2">Class I SAM-dependent methyltransferase</fullName>
        <ecNumber evidence="2">2.1.-.-</ecNumber>
    </submittedName>
</protein>
<feature type="domain" description="Methyltransferase" evidence="1">
    <location>
        <begin position="72"/>
        <end position="164"/>
    </location>
</feature>
<dbReference type="InterPro" id="IPR041698">
    <property type="entry name" value="Methyltransf_25"/>
</dbReference>
<evidence type="ECO:0000313" key="2">
    <source>
        <dbReference type="EMBL" id="WIX76279.1"/>
    </source>
</evidence>
<reference evidence="2 3" key="1">
    <citation type="submission" date="2023-06" db="EMBL/GenBank/DDBJ databases">
        <authorList>
            <person name="Oyuntsetseg B."/>
            <person name="Kim S.B."/>
        </authorList>
    </citation>
    <scope>NUCLEOTIDE SEQUENCE [LARGE SCALE GENOMIC DNA]</scope>
    <source>
        <strain evidence="2 3">2-15</strain>
    </source>
</reference>
<proteinExistence type="predicted"/>
<dbReference type="GO" id="GO:0008168">
    <property type="term" value="F:methyltransferase activity"/>
    <property type="evidence" value="ECO:0007669"/>
    <property type="project" value="UniProtKB-KW"/>
</dbReference>
<evidence type="ECO:0000259" key="1">
    <source>
        <dbReference type="Pfam" id="PF13649"/>
    </source>
</evidence>
<dbReference type="Gene3D" id="3.40.50.150">
    <property type="entry name" value="Vaccinia Virus protein VP39"/>
    <property type="match status" value="1"/>
</dbReference>
<keyword evidence="3" id="KW-1185">Reference proteome</keyword>
<keyword evidence="2" id="KW-0489">Methyltransferase</keyword>
<dbReference type="EMBL" id="CP127294">
    <property type="protein sequence ID" value="WIX76279.1"/>
    <property type="molecule type" value="Genomic_DNA"/>
</dbReference>
<accession>A0A9Y2IB29</accession>
<dbReference type="KEGG" id="acab:QRX50_33075"/>
<evidence type="ECO:0000313" key="3">
    <source>
        <dbReference type="Proteomes" id="UP001236014"/>
    </source>
</evidence>
<dbReference type="EC" id="2.1.-.-" evidence="2"/>
<sequence length="223" mass="23803">MPPEAMDQAAADDAARRRAEAALAEGDPTGWFEPLYAAAEAGQAVVPWYRGEPGPELAAWTAANPGEGRSALVVGCGLGDDAELLADSGYRTSAFDVSPSAIKAVLNRFPDTRVSYRTADLLDPPAEWHHAFDVVVEILTVQSMPKSVRDAAIESVAGFLAPGGTLVVGAFAEESIDLAIWAGPPWPLNRAELDSFARDGVKPVSVDRVRDGNRWWATFTRQA</sequence>
<gene>
    <name evidence="2" type="ORF">QRX50_33075</name>
</gene>
<dbReference type="GO" id="GO:0032259">
    <property type="term" value="P:methylation"/>
    <property type="evidence" value="ECO:0007669"/>
    <property type="project" value="UniProtKB-KW"/>
</dbReference>
<dbReference type="Pfam" id="PF13649">
    <property type="entry name" value="Methyltransf_25"/>
    <property type="match status" value="1"/>
</dbReference>
<dbReference type="InterPro" id="IPR029063">
    <property type="entry name" value="SAM-dependent_MTases_sf"/>
</dbReference>
<dbReference type="RefSeq" id="WP_285967029.1">
    <property type="nucleotide sequence ID" value="NZ_CP127294.1"/>
</dbReference>
<keyword evidence="2" id="KW-0808">Transferase</keyword>
<dbReference type="Proteomes" id="UP001236014">
    <property type="component" value="Chromosome"/>
</dbReference>
<name>A0A9Y2IB29_9PSEU</name>
<dbReference type="CDD" id="cd02440">
    <property type="entry name" value="AdoMet_MTases"/>
    <property type="match status" value="1"/>
</dbReference>
<dbReference type="AlphaFoldDB" id="A0A9Y2IB29"/>
<dbReference type="SUPFAM" id="SSF53335">
    <property type="entry name" value="S-adenosyl-L-methionine-dependent methyltransferases"/>
    <property type="match status" value="1"/>
</dbReference>
<organism evidence="2 3">
    <name type="scientific">Amycolatopsis carbonis</name>
    <dbReference type="NCBI Taxonomy" id="715471"/>
    <lineage>
        <taxon>Bacteria</taxon>
        <taxon>Bacillati</taxon>
        <taxon>Actinomycetota</taxon>
        <taxon>Actinomycetes</taxon>
        <taxon>Pseudonocardiales</taxon>
        <taxon>Pseudonocardiaceae</taxon>
        <taxon>Amycolatopsis</taxon>
    </lineage>
</organism>